<organism evidence="3 4">
    <name type="scientific">Schaalia naturae</name>
    <dbReference type="NCBI Taxonomy" id="635203"/>
    <lineage>
        <taxon>Bacteria</taxon>
        <taxon>Bacillati</taxon>
        <taxon>Actinomycetota</taxon>
        <taxon>Actinomycetes</taxon>
        <taxon>Actinomycetales</taxon>
        <taxon>Actinomycetaceae</taxon>
        <taxon>Schaalia</taxon>
    </lineage>
</organism>
<dbReference type="InterPro" id="IPR000600">
    <property type="entry name" value="ROK"/>
</dbReference>
<dbReference type="PANTHER" id="PTHR18964:SF149">
    <property type="entry name" value="BIFUNCTIONAL UDP-N-ACETYLGLUCOSAMINE 2-EPIMERASE_N-ACETYLMANNOSAMINE KINASE"/>
    <property type="match status" value="1"/>
</dbReference>
<evidence type="ECO:0000313" key="3">
    <source>
        <dbReference type="EMBL" id="MFC7581893.1"/>
    </source>
</evidence>
<dbReference type="PANTHER" id="PTHR18964">
    <property type="entry name" value="ROK (REPRESSOR, ORF, KINASE) FAMILY"/>
    <property type="match status" value="1"/>
</dbReference>
<evidence type="ECO:0000256" key="1">
    <source>
        <dbReference type="ARBA" id="ARBA00006479"/>
    </source>
</evidence>
<dbReference type="EMBL" id="JBHTEF010000001">
    <property type="protein sequence ID" value="MFC7581893.1"/>
    <property type="molecule type" value="Genomic_DNA"/>
</dbReference>
<sequence length="418" mass="42630">MASLVGTLRALPPPGRPSLDATLAFAWTRPGPFTAGDALPVVGLTRSTTIDAIDALTRLGLLRELSNARADAAYTRGRPARRFELAADAAVVVGVDAGRAHAIFTLADLRGRPLVTRRCAVAGIGDEDEGGSRRRLLVTQIREALAQTGRAADAILAICVGVPAPVDREGASPPHRGGFWQAMNPDLRDLLEEIAPIVVVRNDSALAAVAEGSATSGGAAAGLDDYVTLLAGDRLGMGVVVDGHLLHGAHGGAGETKAFRHVQGVGSDEGLGVRIARWAREALAAPSPRVPGRGAAAPAPADHPLRALPPGQVTAREVLDLARRGDPVARSVEARAGELLARLAATIGSLYDPRRVVVSGAIAGALGGVIDVARPLVAGQLDLPAPELVASSLGADVVSVGAVRAAVDAAREGALHIG</sequence>
<reference evidence="4" key="1">
    <citation type="journal article" date="2019" name="Int. J. Syst. Evol. Microbiol.">
        <title>The Global Catalogue of Microorganisms (GCM) 10K type strain sequencing project: providing services to taxonomists for standard genome sequencing and annotation.</title>
        <authorList>
            <consortium name="The Broad Institute Genomics Platform"/>
            <consortium name="The Broad Institute Genome Sequencing Center for Infectious Disease"/>
            <person name="Wu L."/>
            <person name="Ma J."/>
        </authorList>
    </citation>
    <scope>NUCLEOTIDE SEQUENCE [LARGE SCALE GENOMIC DNA]</scope>
    <source>
        <strain evidence="4">CCUG 56698</strain>
    </source>
</reference>
<gene>
    <name evidence="3" type="ORF">ACFQWG_11870</name>
</gene>
<dbReference type="RefSeq" id="WP_380975592.1">
    <property type="nucleotide sequence ID" value="NZ_JBHTEF010000001.1"/>
</dbReference>
<proteinExistence type="inferred from homology"/>
<evidence type="ECO:0000256" key="2">
    <source>
        <dbReference type="SAM" id="MobiDB-lite"/>
    </source>
</evidence>
<evidence type="ECO:0000313" key="4">
    <source>
        <dbReference type="Proteomes" id="UP001596527"/>
    </source>
</evidence>
<dbReference type="Gene3D" id="3.30.420.40">
    <property type="match status" value="2"/>
</dbReference>
<keyword evidence="4" id="KW-1185">Reference proteome</keyword>
<name>A0ABW2SQX9_9ACTO</name>
<protein>
    <submittedName>
        <fullName evidence="3">ROK family protein</fullName>
    </submittedName>
</protein>
<comment type="caution">
    <text evidence="3">The sequence shown here is derived from an EMBL/GenBank/DDBJ whole genome shotgun (WGS) entry which is preliminary data.</text>
</comment>
<dbReference type="Proteomes" id="UP001596527">
    <property type="component" value="Unassembled WGS sequence"/>
</dbReference>
<accession>A0ABW2SQX9</accession>
<feature type="region of interest" description="Disordered" evidence="2">
    <location>
        <begin position="287"/>
        <end position="308"/>
    </location>
</feature>
<dbReference type="Pfam" id="PF00480">
    <property type="entry name" value="ROK"/>
    <property type="match status" value="2"/>
</dbReference>
<dbReference type="SUPFAM" id="SSF53067">
    <property type="entry name" value="Actin-like ATPase domain"/>
    <property type="match status" value="1"/>
</dbReference>
<dbReference type="InterPro" id="IPR043129">
    <property type="entry name" value="ATPase_NBD"/>
</dbReference>
<comment type="similarity">
    <text evidence="1">Belongs to the ROK (NagC/XylR) family.</text>
</comment>